<feature type="compositionally biased region" description="Low complexity" evidence="1">
    <location>
        <begin position="579"/>
        <end position="590"/>
    </location>
</feature>
<feature type="region of interest" description="Disordered" evidence="1">
    <location>
        <begin position="623"/>
        <end position="693"/>
    </location>
</feature>
<evidence type="ECO:0000256" key="2">
    <source>
        <dbReference type="SAM" id="Phobius"/>
    </source>
</evidence>
<feature type="compositionally biased region" description="Polar residues" evidence="1">
    <location>
        <begin position="738"/>
        <end position="759"/>
    </location>
</feature>
<dbReference type="InterPro" id="IPR003593">
    <property type="entry name" value="AAA+_ATPase"/>
</dbReference>
<protein>
    <recommendedName>
        <fullName evidence="3">AAA+ ATPase domain-containing protein</fullName>
    </recommendedName>
</protein>
<feature type="transmembrane region" description="Helical" evidence="2">
    <location>
        <begin position="112"/>
        <end position="133"/>
    </location>
</feature>
<evidence type="ECO:0000256" key="1">
    <source>
        <dbReference type="SAM" id="MobiDB-lite"/>
    </source>
</evidence>
<keyword evidence="2" id="KW-0472">Membrane</keyword>
<organism evidence="4 5">
    <name type="scientific">Adineta ricciae</name>
    <name type="common">Rotifer</name>
    <dbReference type="NCBI Taxonomy" id="249248"/>
    <lineage>
        <taxon>Eukaryota</taxon>
        <taxon>Metazoa</taxon>
        <taxon>Spiralia</taxon>
        <taxon>Gnathifera</taxon>
        <taxon>Rotifera</taxon>
        <taxon>Eurotatoria</taxon>
        <taxon>Bdelloidea</taxon>
        <taxon>Adinetida</taxon>
        <taxon>Adinetidae</taxon>
        <taxon>Adineta</taxon>
    </lineage>
</organism>
<keyword evidence="2" id="KW-1133">Transmembrane helix</keyword>
<evidence type="ECO:0000313" key="4">
    <source>
        <dbReference type="EMBL" id="CAF0875327.1"/>
    </source>
</evidence>
<dbReference type="PANTHER" id="PTHR36168:SF1">
    <property type="entry name" value="ORC1-LIKE AAA ATPASE DOMAIN-CONTAINING PROTEIN"/>
    <property type="match status" value="1"/>
</dbReference>
<keyword evidence="2" id="KW-0812">Transmembrane</keyword>
<proteinExistence type="predicted"/>
<feature type="domain" description="AAA+ ATPase" evidence="3">
    <location>
        <begin position="183"/>
        <end position="354"/>
    </location>
</feature>
<dbReference type="SUPFAM" id="SSF52540">
    <property type="entry name" value="P-loop containing nucleoside triphosphate hydrolases"/>
    <property type="match status" value="1"/>
</dbReference>
<dbReference type="InterPro" id="IPR027417">
    <property type="entry name" value="P-loop_NTPase"/>
</dbReference>
<dbReference type="PANTHER" id="PTHR36168">
    <property type="entry name" value="CHROMOSOME 1, WHOLE GENOME SHOTGUN SEQUENCE"/>
    <property type="match status" value="1"/>
</dbReference>
<dbReference type="Proteomes" id="UP000663852">
    <property type="component" value="Unassembled WGS sequence"/>
</dbReference>
<dbReference type="SMART" id="SM00382">
    <property type="entry name" value="AAA"/>
    <property type="match status" value="1"/>
</dbReference>
<evidence type="ECO:0000313" key="5">
    <source>
        <dbReference type="Proteomes" id="UP000663852"/>
    </source>
</evidence>
<dbReference type="Pfam" id="PF13191">
    <property type="entry name" value="AAA_16"/>
    <property type="match status" value="1"/>
</dbReference>
<dbReference type="AlphaFoldDB" id="A0A813Y4I8"/>
<sequence>MDGSEVKKRMSKCGFGEYEPIAYKYSFVAAQHNLNVSLTSRTIDKVIHRCLTHEIGKHEKKVDFDKLPVDKADDKSEKRDVKAVIETKEARKEREKAEWERLSIIEKLVKKYFPSHINSIAIFVVFGVGYVIYEQVKNDFEIKYTFRHGSCPNFKIKEDQLLDRRELCSTLESIMRPVEDKLVSSYYIVIGDHGVGKTTLIRQAARKIGRGVIYVDVPSNTEKFGFAFARAIRFHFKEHLRLSNWIESKMFGSPPDDGKEASWERVLISFQQYALDFKKRYGHVPVLIFDNCDSLAKKDQKMLEILQDTAKTAIDDSTWVTVFVGSVGETPEQMEGRSSITRASSFIEIGDLNEKEAMTYLTEKRSLSKDMAKQIYDLYGGRFKSLQNAATKIESGISFAEIRLATLNDIFRRIEKLRCRATSEEQTFIFNILCGLLHRSELTVDELVHMQGNAEIRHKVLEELRNETILTRAVSKGAYRFHGQSTRTKIKMLSTESQAQSQQQVNSYDERVFNERIRQLFNPIESSLSSNDDIGQMTSIVDALFPEQASLYQQQKQRDQRHASTNDLTSTFDRFPLWSTNTNTASTNNSASAFCGGTTNGSSAFANRRQGKLHSSTRSLRNANFHHQPQPSHQQQQHHYRPPPLTRPRFTSSTIRLSSAAATTIPNGTSSNTNGLQRSSSSLSTNAATNGSAEYQPRFASRLSSTRLPTAAPPVGSHDQIAGNTTSIDSIAPPSTVGVMSQPSSTSAVLARSTSSTNGQPQQFVTMTQTTTTTFCYVPASGSLAYNTLPGANRSAAVPHH</sequence>
<dbReference type="EMBL" id="CAJNOJ010000027">
    <property type="protein sequence ID" value="CAF0875327.1"/>
    <property type="molecule type" value="Genomic_DNA"/>
</dbReference>
<reference evidence="4" key="1">
    <citation type="submission" date="2021-02" db="EMBL/GenBank/DDBJ databases">
        <authorList>
            <person name="Nowell W R."/>
        </authorList>
    </citation>
    <scope>NUCLEOTIDE SEQUENCE</scope>
</reference>
<feature type="region of interest" description="Disordered" evidence="1">
    <location>
        <begin position="552"/>
        <end position="590"/>
    </location>
</feature>
<dbReference type="InterPro" id="IPR041664">
    <property type="entry name" value="AAA_16"/>
</dbReference>
<feature type="compositionally biased region" description="Low complexity" evidence="1">
    <location>
        <begin position="626"/>
        <end position="635"/>
    </location>
</feature>
<comment type="caution">
    <text evidence="4">The sequence shown here is derived from an EMBL/GenBank/DDBJ whole genome shotgun (WGS) entry which is preliminary data.</text>
</comment>
<dbReference type="Gene3D" id="3.40.50.300">
    <property type="entry name" value="P-loop containing nucleotide triphosphate hydrolases"/>
    <property type="match status" value="1"/>
</dbReference>
<feature type="compositionally biased region" description="Low complexity" evidence="1">
    <location>
        <begin position="673"/>
        <end position="693"/>
    </location>
</feature>
<evidence type="ECO:0000259" key="3">
    <source>
        <dbReference type="SMART" id="SM00382"/>
    </source>
</evidence>
<gene>
    <name evidence="4" type="ORF">EDS130_LOCUS8503</name>
</gene>
<dbReference type="OrthoDB" id="10041206at2759"/>
<accession>A0A813Y4I8</accession>
<feature type="compositionally biased region" description="Polar residues" evidence="1">
    <location>
        <begin position="649"/>
        <end position="672"/>
    </location>
</feature>
<name>A0A813Y4I8_ADIRI</name>
<feature type="region of interest" description="Disordered" evidence="1">
    <location>
        <begin position="707"/>
        <end position="761"/>
    </location>
</feature>